<proteinExistence type="predicted"/>
<dbReference type="GO" id="GO:1905515">
    <property type="term" value="P:non-motile cilium assembly"/>
    <property type="evidence" value="ECO:0007669"/>
    <property type="project" value="TreeGrafter"/>
</dbReference>
<dbReference type="InterPro" id="IPR052434">
    <property type="entry name" value="Tectonic-like_complex_comp"/>
</dbReference>
<organism evidence="2 3">
    <name type="scientific">Schistosoma mattheei</name>
    <dbReference type="NCBI Taxonomy" id="31246"/>
    <lineage>
        <taxon>Eukaryota</taxon>
        <taxon>Metazoa</taxon>
        <taxon>Spiralia</taxon>
        <taxon>Lophotrochozoa</taxon>
        <taxon>Platyhelminthes</taxon>
        <taxon>Trematoda</taxon>
        <taxon>Digenea</taxon>
        <taxon>Strigeidida</taxon>
        <taxon>Schistosomatoidea</taxon>
        <taxon>Schistosomatidae</taxon>
        <taxon>Schistosoma</taxon>
    </lineage>
</organism>
<reference evidence="2 3" key="1">
    <citation type="submission" date="2018-11" db="EMBL/GenBank/DDBJ databases">
        <authorList>
            <consortium name="Pathogen Informatics"/>
        </authorList>
    </citation>
    <scope>NUCLEOTIDE SEQUENCE [LARGE SCALE GENOMIC DNA]</scope>
    <source>
        <strain>Denwood</strain>
        <strain evidence="3">Zambia</strain>
    </source>
</reference>
<dbReference type="AlphaFoldDB" id="A0A3P8EZZ2"/>
<dbReference type="Proteomes" id="UP000269396">
    <property type="component" value="Unassembled WGS sequence"/>
</dbReference>
<dbReference type="GO" id="GO:1904491">
    <property type="term" value="P:protein localization to ciliary transition zone"/>
    <property type="evidence" value="ECO:0007669"/>
    <property type="project" value="TreeGrafter"/>
</dbReference>
<sequence length="463" mass="53399">MDNPKLENMKDPIIINIYDQVIFNQTDSNQNESSHYIQHIEHRLIGSTEIPLSTVYLNTKISGKINLSIPLILQGYETINLVKSSIRPMIDILMTLEPSIYPPTPLIDTFISIESLEVQTSLSKWYQKLSKHKFMTERQFKPLVMNSDCQEILMTRFLTPLNPPEEFLPGTKTGFSISESMLRLARYVSLIPYESDIASFPGLVQQFLSMLCGDEEEHAVLLACYFMYIFKYSTMDNSDGETTTIINDKSFNQSVNKSMNSIYLCIGEAIPEGKSKILKYNIENINLITLDGETLEDVESFTYLRSIIDQQGGSDADLKARIDKAKAAFLQLKNIWNSKQLSTNIKLRIFNTSAKTVLLYGSETWRTTKTTIKKVQVFINSCLRKILNIHWPDTISNSLLWQSTNRLSDEVEIRKRLWKWIGHTLRKSSNYITRNPEGNRKRGRSRNALRWEIEADMKRMNNN</sequence>
<dbReference type="PANTHER" id="PTHR20837:SF0">
    <property type="entry name" value="COILED-COIL AND C2 DOMAIN-CONTAINING PROTEIN 2A"/>
    <property type="match status" value="1"/>
</dbReference>
<dbReference type="InterPro" id="IPR045609">
    <property type="entry name" value="DUF6451"/>
</dbReference>
<dbReference type="Pfam" id="PF20049">
    <property type="entry name" value="DUF6451"/>
    <property type="match status" value="1"/>
</dbReference>
<evidence type="ECO:0000313" key="2">
    <source>
        <dbReference type="EMBL" id="VDP59280.1"/>
    </source>
</evidence>
<protein>
    <recommendedName>
        <fullName evidence="1">DUF6451 domain-containing protein</fullName>
    </recommendedName>
</protein>
<evidence type="ECO:0000313" key="3">
    <source>
        <dbReference type="Proteomes" id="UP000269396"/>
    </source>
</evidence>
<keyword evidence="3" id="KW-1185">Reference proteome</keyword>
<name>A0A3P8EZZ2_9TREM</name>
<evidence type="ECO:0000259" key="1">
    <source>
        <dbReference type="Pfam" id="PF20049"/>
    </source>
</evidence>
<accession>A0A3P8EZZ2</accession>
<dbReference type="GO" id="GO:0035869">
    <property type="term" value="C:ciliary transition zone"/>
    <property type="evidence" value="ECO:0007669"/>
    <property type="project" value="TreeGrafter"/>
</dbReference>
<dbReference type="PANTHER" id="PTHR20837">
    <property type="entry name" value="CENTROSOMAL PROTEIN-RELATED"/>
    <property type="match status" value="1"/>
</dbReference>
<gene>
    <name evidence="2" type="ORF">SMTD_LOCUS11802</name>
</gene>
<dbReference type="EMBL" id="UZAL01031822">
    <property type="protein sequence ID" value="VDP59280.1"/>
    <property type="molecule type" value="Genomic_DNA"/>
</dbReference>
<feature type="domain" description="DUF6451" evidence="1">
    <location>
        <begin position="328"/>
        <end position="360"/>
    </location>
</feature>